<gene>
    <name evidence="1" type="ORF">PFISCL1PPCAC_17138</name>
    <name evidence="2" type="ORF">PFISCL1PPCAC_17145</name>
    <name evidence="3" type="ORF">PFISCL1PPCAC_17146</name>
</gene>
<protein>
    <submittedName>
        <fullName evidence="3">Uncharacterized protein</fullName>
    </submittedName>
</protein>
<evidence type="ECO:0000313" key="4">
    <source>
        <dbReference type="Proteomes" id="UP001432322"/>
    </source>
</evidence>
<keyword evidence="4" id="KW-1185">Reference proteome</keyword>
<evidence type="ECO:0000313" key="3">
    <source>
        <dbReference type="EMBL" id="GMT25849.1"/>
    </source>
</evidence>
<name>A0AAV5W1S3_9BILA</name>
<sequence length="92" mass="10503">NNNNYYYYFENALSCSSDSENTAISASKSKREARIVKYAACASISNRRNRAALKVLASTQIHPKTIATSDEKKAMKRTIWKIMKLKSLYNNF</sequence>
<dbReference type="Proteomes" id="UP001432322">
    <property type="component" value="Unassembled WGS sequence"/>
</dbReference>
<dbReference type="AlphaFoldDB" id="A0AAV5W1S3"/>
<reference evidence="3" key="1">
    <citation type="submission" date="2023-10" db="EMBL/GenBank/DDBJ databases">
        <title>Genome assembly of Pristionchus species.</title>
        <authorList>
            <person name="Yoshida K."/>
            <person name="Sommer R.J."/>
        </authorList>
    </citation>
    <scope>NUCLEOTIDE SEQUENCE</scope>
    <source>
        <strain evidence="3">RS5133</strain>
    </source>
</reference>
<dbReference type="EMBL" id="BTSY01000004">
    <property type="protein sequence ID" value="GMT25841.1"/>
    <property type="molecule type" value="Genomic_DNA"/>
</dbReference>
<organism evidence="3 4">
    <name type="scientific">Pristionchus fissidentatus</name>
    <dbReference type="NCBI Taxonomy" id="1538716"/>
    <lineage>
        <taxon>Eukaryota</taxon>
        <taxon>Metazoa</taxon>
        <taxon>Ecdysozoa</taxon>
        <taxon>Nematoda</taxon>
        <taxon>Chromadorea</taxon>
        <taxon>Rhabditida</taxon>
        <taxon>Rhabditina</taxon>
        <taxon>Diplogasteromorpha</taxon>
        <taxon>Diplogasteroidea</taxon>
        <taxon>Neodiplogasteridae</taxon>
        <taxon>Pristionchus</taxon>
    </lineage>
</organism>
<proteinExistence type="predicted"/>
<evidence type="ECO:0000313" key="2">
    <source>
        <dbReference type="EMBL" id="GMT25848.1"/>
    </source>
</evidence>
<dbReference type="EMBL" id="BTSY01000004">
    <property type="protein sequence ID" value="GMT25849.1"/>
    <property type="molecule type" value="Genomic_DNA"/>
</dbReference>
<accession>A0AAV5W1S3</accession>
<comment type="caution">
    <text evidence="3">The sequence shown here is derived from an EMBL/GenBank/DDBJ whole genome shotgun (WGS) entry which is preliminary data.</text>
</comment>
<dbReference type="EMBL" id="BTSY01000004">
    <property type="protein sequence ID" value="GMT25848.1"/>
    <property type="molecule type" value="Genomic_DNA"/>
</dbReference>
<feature type="non-terminal residue" evidence="3">
    <location>
        <position position="1"/>
    </location>
</feature>
<evidence type="ECO:0000313" key="1">
    <source>
        <dbReference type="EMBL" id="GMT25841.1"/>
    </source>
</evidence>